<dbReference type="SUPFAM" id="SSF47616">
    <property type="entry name" value="GST C-terminal domain-like"/>
    <property type="match status" value="1"/>
</dbReference>
<dbReference type="PROSITE" id="PS50404">
    <property type="entry name" value="GST_NTER"/>
    <property type="match status" value="1"/>
</dbReference>
<evidence type="ECO:0000259" key="2">
    <source>
        <dbReference type="PROSITE" id="PS50405"/>
    </source>
</evidence>
<dbReference type="Pfam" id="PF13409">
    <property type="entry name" value="GST_N_2"/>
    <property type="match status" value="1"/>
</dbReference>
<dbReference type="Gene3D" id="1.20.1050.10">
    <property type="match status" value="1"/>
</dbReference>
<gene>
    <name evidence="3" type="ORF">H2201_002163</name>
</gene>
<dbReference type="InterPro" id="IPR050983">
    <property type="entry name" value="GST_Omega/HSP26"/>
</dbReference>
<feature type="domain" description="GST N-terminal" evidence="1">
    <location>
        <begin position="15"/>
        <end position="99"/>
    </location>
</feature>
<dbReference type="PANTHER" id="PTHR43968:SF8">
    <property type="entry name" value="S-TRANSFERASE, PUTATIVE (AFU_ORTHOLOGUE AFUA_2G00590)-RELATED"/>
    <property type="match status" value="1"/>
</dbReference>
<accession>A0ABQ9P451</accession>
<dbReference type="EMBL" id="JAPDRL010000011">
    <property type="protein sequence ID" value="KAJ9667628.1"/>
    <property type="molecule type" value="Genomic_DNA"/>
</dbReference>
<dbReference type="InterPro" id="IPR010987">
    <property type="entry name" value="Glutathione-S-Trfase_C-like"/>
</dbReference>
<dbReference type="Gene3D" id="3.40.30.10">
    <property type="entry name" value="Glutaredoxin"/>
    <property type="match status" value="1"/>
</dbReference>
<evidence type="ECO:0000313" key="3">
    <source>
        <dbReference type="EMBL" id="KAJ9667628.1"/>
    </source>
</evidence>
<dbReference type="InterPro" id="IPR040079">
    <property type="entry name" value="Glutathione_S-Trfase"/>
</dbReference>
<proteinExistence type="predicted"/>
<evidence type="ECO:0000313" key="4">
    <source>
        <dbReference type="Proteomes" id="UP001172684"/>
    </source>
</evidence>
<dbReference type="Proteomes" id="UP001172684">
    <property type="component" value="Unassembled WGS sequence"/>
</dbReference>
<dbReference type="SUPFAM" id="SSF52833">
    <property type="entry name" value="Thioredoxin-like"/>
    <property type="match status" value="1"/>
</dbReference>
<dbReference type="PROSITE" id="PS50405">
    <property type="entry name" value="GST_CTER"/>
    <property type="match status" value="1"/>
</dbReference>
<organism evidence="3 4">
    <name type="scientific">Coniosporium apollinis</name>
    <dbReference type="NCBI Taxonomy" id="61459"/>
    <lineage>
        <taxon>Eukaryota</taxon>
        <taxon>Fungi</taxon>
        <taxon>Dikarya</taxon>
        <taxon>Ascomycota</taxon>
        <taxon>Pezizomycotina</taxon>
        <taxon>Dothideomycetes</taxon>
        <taxon>Dothideomycetes incertae sedis</taxon>
        <taxon>Coniosporium</taxon>
    </lineage>
</organism>
<evidence type="ECO:0008006" key="5">
    <source>
        <dbReference type="Google" id="ProtNLM"/>
    </source>
</evidence>
<dbReference type="InterPro" id="IPR004045">
    <property type="entry name" value="Glutathione_S-Trfase_N"/>
</dbReference>
<dbReference type="InterPro" id="IPR036249">
    <property type="entry name" value="Thioredoxin-like_sf"/>
</dbReference>
<comment type="caution">
    <text evidence="3">The sequence shown here is derived from an EMBL/GenBank/DDBJ whole genome shotgun (WGS) entry which is preliminary data.</text>
</comment>
<keyword evidence="4" id="KW-1185">Reference proteome</keyword>
<dbReference type="InterPro" id="IPR036282">
    <property type="entry name" value="Glutathione-S-Trfase_C_sf"/>
</dbReference>
<reference evidence="3" key="1">
    <citation type="submission" date="2022-10" db="EMBL/GenBank/DDBJ databases">
        <title>Culturing micro-colonial fungi from biological soil crusts in the Mojave desert and describing Neophaeococcomyces mojavensis, and introducing the new genera and species Taxawa tesnikishii.</title>
        <authorList>
            <person name="Kurbessoian T."/>
            <person name="Stajich J.E."/>
        </authorList>
    </citation>
    <scope>NUCLEOTIDE SEQUENCE</scope>
    <source>
        <strain evidence="3">TK_1</strain>
    </source>
</reference>
<sequence>MATYEHAGNGQGIAPKITLYTHHGCPYAHRAHITLKELDLPYEEVIIDLDKPREPWYLEINPRGLVPTIKYSNGILNDEIITESAIVTQFLVDSRPSHLLPASLSSPTAPLVRARINFFVDTWNTKIGGYWRTILVADSTEEKEAKSKEMVEAVKKEIEPLLKDANPFFGGSEELTFAEVQIAPFLLRIYAMANGEYLPVSLKEGLNELPNFSKWAAATMKKESVTYIWDEQRVLNRTGKLIQKIKASTNK</sequence>
<dbReference type="PANTHER" id="PTHR43968">
    <property type="match status" value="1"/>
</dbReference>
<dbReference type="SFLD" id="SFLDG00358">
    <property type="entry name" value="Main_(cytGST)"/>
    <property type="match status" value="1"/>
</dbReference>
<dbReference type="SFLD" id="SFLDS00019">
    <property type="entry name" value="Glutathione_Transferase_(cytos"/>
    <property type="match status" value="1"/>
</dbReference>
<name>A0ABQ9P451_9PEZI</name>
<dbReference type="CDD" id="cd00570">
    <property type="entry name" value="GST_N_family"/>
    <property type="match status" value="1"/>
</dbReference>
<feature type="domain" description="GST C-terminal" evidence="2">
    <location>
        <begin position="109"/>
        <end position="248"/>
    </location>
</feature>
<protein>
    <recommendedName>
        <fullName evidence="5">Glutathione S-transferase</fullName>
    </recommendedName>
</protein>
<evidence type="ECO:0000259" key="1">
    <source>
        <dbReference type="PROSITE" id="PS50404"/>
    </source>
</evidence>